<dbReference type="EMBL" id="NBIV01000169">
    <property type="protein sequence ID" value="PXF42287.1"/>
    <property type="molecule type" value="Genomic_DNA"/>
</dbReference>
<evidence type="ECO:0000256" key="6">
    <source>
        <dbReference type="ARBA" id="ARBA00023187"/>
    </source>
</evidence>
<evidence type="ECO:0000256" key="3">
    <source>
        <dbReference type="ARBA" id="ARBA00022664"/>
    </source>
</evidence>
<evidence type="ECO:0000256" key="9">
    <source>
        <dbReference type="PROSITE-ProRule" id="PRU00221"/>
    </source>
</evidence>
<reference evidence="11 12" key="1">
    <citation type="journal article" date="2018" name="Mol. Biol. Evol.">
        <title>Analysis of the draft genome of the red seaweed Gracilariopsis chorda provides insights into genome size evolution in Rhodophyta.</title>
        <authorList>
            <person name="Lee J."/>
            <person name="Yang E.C."/>
            <person name="Graf L."/>
            <person name="Yang J.H."/>
            <person name="Qiu H."/>
            <person name="Zel Zion U."/>
            <person name="Chan C.X."/>
            <person name="Stephens T.G."/>
            <person name="Weber A.P.M."/>
            <person name="Boo G.H."/>
            <person name="Boo S.M."/>
            <person name="Kim K.M."/>
            <person name="Shin Y."/>
            <person name="Jung M."/>
            <person name="Lee S.J."/>
            <person name="Yim H.S."/>
            <person name="Lee J.H."/>
            <person name="Bhattacharya D."/>
            <person name="Yoon H.S."/>
        </authorList>
    </citation>
    <scope>NUCLEOTIDE SEQUENCE [LARGE SCALE GENOMIC DNA]</scope>
    <source>
        <strain evidence="11 12">SKKU-2015</strain>
        <tissue evidence="11">Whole body</tissue>
    </source>
</reference>
<dbReference type="Pfam" id="PF00400">
    <property type="entry name" value="WD40"/>
    <property type="match status" value="5"/>
</dbReference>
<dbReference type="CDD" id="cd00200">
    <property type="entry name" value="WD40"/>
    <property type="match status" value="1"/>
</dbReference>
<evidence type="ECO:0000256" key="8">
    <source>
        <dbReference type="ARBA" id="ARBA00068146"/>
    </source>
</evidence>
<organism evidence="11 12">
    <name type="scientific">Gracilariopsis chorda</name>
    <dbReference type="NCBI Taxonomy" id="448386"/>
    <lineage>
        <taxon>Eukaryota</taxon>
        <taxon>Rhodophyta</taxon>
        <taxon>Florideophyceae</taxon>
        <taxon>Rhodymeniophycidae</taxon>
        <taxon>Gracilariales</taxon>
        <taxon>Gracilariaceae</taxon>
        <taxon>Gracilariopsis</taxon>
    </lineage>
</organism>
<keyword evidence="6" id="KW-0508">mRNA splicing</keyword>
<feature type="compositionally biased region" description="Polar residues" evidence="10">
    <location>
        <begin position="82"/>
        <end position="91"/>
    </location>
</feature>
<dbReference type="GO" id="GO:0003729">
    <property type="term" value="F:mRNA binding"/>
    <property type="evidence" value="ECO:0007669"/>
    <property type="project" value="TreeGrafter"/>
</dbReference>
<dbReference type="PANTHER" id="PTHR43979:SF1">
    <property type="entry name" value="PRE-MRNA-PROCESSING FACTOR 17"/>
    <property type="match status" value="1"/>
</dbReference>
<keyword evidence="3" id="KW-0507">mRNA processing</keyword>
<keyword evidence="5" id="KW-0677">Repeat</keyword>
<dbReference type="AlphaFoldDB" id="A0A2V3IJN4"/>
<dbReference type="PROSITE" id="PS50082">
    <property type="entry name" value="WD_REPEATS_2"/>
    <property type="match status" value="4"/>
</dbReference>
<dbReference type="SMART" id="SM00320">
    <property type="entry name" value="WD40"/>
    <property type="match status" value="7"/>
</dbReference>
<dbReference type="Proteomes" id="UP000247409">
    <property type="component" value="Unassembled WGS sequence"/>
</dbReference>
<sequence>MDMLTAYADHSSDEDAHQNSHSQSPVPSKRSIVTGTVETIAFDEKAFSSLERSFQPPAKPQKRPRSPAKTPLMPSNDPPKPQSSATQKRPRTSTEQHTNKAPSVLVPSSTFHLSSQTDYQNRAWHLPPSSCRTFAHLEQYTPYIPKRATSCKSAHPRGASVVRFSPEYGHLVLSAGNDASAKVWYSQSAKLARTYVGHSKAIRDAVFDQTASQFLTAGFDKRVLLWDVESGKVLSSFTTSGNPLCVRFCPREPFQFLAGCADKKVMQIDVRDASKVVQTYDEHMGSVNSLSFIDEGRRFVSSADDKVLRVWEYGIPVVIKYITDPSAHSMPVTIIHPNQKWLCCQSMDNTIRLFSIGHRFKRNEKRVFRGHLVAGYACGMTTSPDGRFLVSGDSLGRLFYWDWKTARLFRTAEAHKRAPCSSVDWHPTQPSFVVSCGWDGNVMFWD</sequence>
<dbReference type="InterPro" id="IPR036322">
    <property type="entry name" value="WD40_repeat_dom_sf"/>
</dbReference>
<dbReference type="PROSITE" id="PS50294">
    <property type="entry name" value="WD_REPEATS_REGION"/>
    <property type="match status" value="3"/>
</dbReference>
<evidence type="ECO:0000313" key="12">
    <source>
        <dbReference type="Proteomes" id="UP000247409"/>
    </source>
</evidence>
<comment type="caution">
    <text evidence="11">The sequence shown here is derived from an EMBL/GenBank/DDBJ whole genome shotgun (WGS) entry which is preliminary data.</text>
</comment>
<dbReference type="InterPro" id="IPR032847">
    <property type="entry name" value="PRPF17"/>
</dbReference>
<evidence type="ECO:0000256" key="4">
    <source>
        <dbReference type="ARBA" id="ARBA00022728"/>
    </source>
</evidence>
<comment type="subcellular location">
    <subcellularLocation>
        <location evidence="1">Nucleus</location>
    </subcellularLocation>
</comment>
<protein>
    <recommendedName>
        <fullName evidence="8">Pre-mRNA-processing factor 17</fullName>
    </recommendedName>
</protein>
<dbReference type="InterPro" id="IPR015943">
    <property type="entry name" value="WD40/YVTN_repeat-like_dom_sf"/>
</dbReference>
<dbReference type="PANTHER" id="PTHR43979">
    <property type="entry name" value="PRE-MRNA-PROCESSING FACTOR 17"/>
    <property type="match status" value="1"/>
</dbReference>
<dbReference type="InterPro" id="IPR001680">
    <property type="entry name" value="WD40_rpt"/>
</dbReference>
<feature type="repeat" description="WD" evidence="9">
    <location>
        <begin position="195"/>
        <end position="236"/>
    </location>
</feature>
<evidence type="ECO:0000256" key="2">
    <source>
        <dbReference type="ARBA" id="ARBA00022574"/>
    </source>
</evidence>
<dbReference type="GO" id="GO:0071013">
    <property type="term" value="C:catalytic step 2 spliceosome"/>
    <property type="evidence" value="ECO:0007669"/>
    <property type="project" value="InterPro"/>
</dbReference>
<dbReference type="GO" id="GO:0000398">
    <property type="term" value="P:mRNA splicing, via spliceosome"/>
    <property type="evidence" value="ECO:0007669"/>
    <property type="project" value="InterPro"/>
</dbReference>
<keyword evidence="7" id="KW-0539">Nucleus</keyword>
<feature type="repeat" description="WD" evidence="9">
    <location>
        <begin position="152"/>
        <end position="194"/>
    </location>
</feature>
<keyword evidence="2 9" id="KW-0853">WD repeat</keyword>
<feature type="repeat" description="WD" evidence="9">
    <location>
        <begin position="280"/>
        <end position="312"/>
    </location>
</feature>
<keyword evidence="12" id="KW-1185">Reference proteome</keyword>
<evidence type="ECO:0000256" key="5">
    <source>
        <dbReference type="ARBA" id="ARBA00022737"/>
    </source>
</evidence>
<dbReference type="OrthoDB" id="10257301at2759"/>
<dbReference type="FunFam" id="2.130.10.10:FF:000034">
    <property type="entry name" value="Pre-mRNA-processing factor 17, putative"/>
    <property type="match status" value="1"/>
</dbReference>
<evidence type="ECO:0000256" key="1">
    <source>
        <dbReference type="ARBA" id="ARBA00004123"/>
    </source>
</evidence>
<evidence type="ECO:0000256" key="10">
    <source>
        <dbReference type="SAM" id="MobiDB-lite"/>
    </source>
</evidence>
<evidence type="ECO:0000256" key="7">
    <source>
        <dbReference type="ARBA" id="ARBA00023242"/>
    </source>
</evidence>
<feature type="compositionally biased region" description="Polar residues" evidence="10">
    <location>
        <begin position="19"/>
        <end position="32"/>
    </location>
</feature>
<dbReference type="Gene3D" id="2.130.10.10">
    <property type="entry name" value="YVTN repeat-like/Quinoprotein amine dehydrogenase"/>
    <property type="match status" value="1"/>
</dbReference>
<dbReference type="SUPFAM" id="SSF50978">
    <property type="entry name" value="WD40 repeat-like"/>
    <property type="match status" value="1"/>
</dbReference>
<name>A0A2V3IJN4_9FLOR</name>
<dbReference type="STRING" id="448386.A0A2V3IJN4"/>
<evidence type="ECO:0000313" key="11">
    <source>
        <dbReference type="EMBL" id="PXF42287.1"/>
    </source>
</evidence>
<keyword evidence="4" id="KW-0747">Spliceosome</keyword>
<feature type="region of interest" description="Disordered" evidence="10">
    <location>
        <begin position="1"/>
        <end position="32"/>
    </location>
</feature>
<feature type="repeat" description="WD" evidence="9">
    <location>
        <begin position="422"/>
        <end position="446"/>
    </location>
</feature>
<proteinExistence type="predicted"/>
<feature type="region of interest" description="Disordered" evidence="10">
    <location>
        <begin position="48"/>
        <end position="107"/>
    </location>
</feature>
<gene>
    <name evidence="11" type="ORF">BWQ96_08006</name>
</gene>
<accession>A0A2V3IJN4</accession>